<evidence type="ECO:0000259" key="4">
    <source>
        <dbReference type="Pfam" id="PF25954"/>
    </source>
</evidence>
<feature type="domain" description="CusB-like beta-barrel" evidence="4">
    <location>
        <begin position="355"/>
        <end position="429"/>
    </location>
</feature>
<evidence type="ECO:0000256" key="2">
    <source>
        <dbReference type="ARBA" id="ARBA00023054"/>
    </source>
</evidence>
<comment type="subcellular location">
    <subcellularLocation>
        <location evidence="1">Cell envelope</location>
    </subcellularLocation>
</comment>
<keyword evidence="7" id="KW-1185">Reference proteome</keyword>
<dbReference type="Pfam" id="PF25973">
    <property type="entry name" value="BSH_CzcB"/>
    <property type="match status" value="1"/>
</dbReference>
<protein>
    <submittedName>
        <fullName evidence="6">HlyD family secretion protein</fullName>
    </submittedName>
</protein>
<dbReference type="InterPro" id="IPR058647">
    <property type="entry name" value="BSH_CzcB-like"/>
</dbReference>
<keyword evidence="2" id="KW-0175">Coiled coil</keyword>
<sequence length="430" mass="45536">MVVAAGNTTFVMTLDAAASSVSAVGALSANREGSLGFLKGGKLVRVNVKVGEEVSAGQVLAVLDSYDLRRALGEQRADLAGARADWAQTKFGTTVPGARRTLAQARRILAATQSQGGALLTADNVAIRNTLREFTVDEEELWKARDRLSHVIGACELARQQAQKQAEQQGADPKPPDQDDQDDQADQDEQDEQGGQGSQANQACGLIPTYQTQVSQARQKVSVDRSAVNNALAKHYADRAANQTANENVRQSVVSAFNTLDAATADRPWLLRQLKATIRATRQAVRSARHDVRDATLRAPFSGTVSAVNGTVGEILSPSNDTTVLAPGTDAPIPGVELTTTPFIVLSDTETLRLVLSYQESDAVKIAPGQTADVTFPAFPGLVVPGTVLAVGPNANASADVSNYYVTVVLQRSDPRLRPGITAEATIKTS</sequence>
<dbReference type="Gene3D" id="2.40.30.170">
    <property type="match status" value="1"/>
</dbReference>
<dbReference type="InterPro" id="IPR050465">
    <property type="entry name" value="UPF0194_transport"/>
</dbReference>
<name>A0ABW7Z2N5_9ACTN</name>
<dbReference type="Gene3D" id="2.40.50.100">
    <property type="match status" value="1"/>
</dbReference>
<evidence type="ECO:0000256" key="1">
    <source>
        <dbReference type="ARBA" id="ARBA00004196"/>
    </source>
</evidence>
<evidence type="ECO:0000256" key="3">
    <source>
        <dbReference type="SAM" id="MobiDB-lite"/>
    </source>
</evidence>
<evidence type="ECO:0000313" key="7">
    <source>
        <dbReference type="Proteomes" id="UP001612741"/>
    </source>
</evidence>
<feature type="compositionally biased region" description="Low complexity" evidence="3">
    <location>
        <begin position="159"/>
        <end position="172"/>
    </location>
</feature>
<reference evidence="6 7" key="1">
    <citation type="submission" date="2024-10" db="EMBL/GenBank/DDBJ databases">
        <title>The Natural Products Discovery Center: Release of the First 8490 Sequenced Strains for Exploring Actinobacteria Biosynthetic Diversity.</title>
        <authorList>
            <person name="Kalkreuter E."/>
            <person name="Kautsar S.A."/>
            <person name="Yang D."/>
            <person name="Bader C.D."/>
            <person name="Teijaro C.N."/>
            <person name="Fluegel L."/>
            <person name="Davis C.M."/>
            <person name="Simpson J.R."/>
            <person name="Lauterbach L."/>
            <person name="Steele A.D."/>
            <person name="Gui C."/>
            <person name="Meng S."/>
            <person name="Li G."/>
            <person name="Viehrig K."/>
            <person name="Ye F."/>
            <person name="Su P."/>
            <person name="Kiefer A.F."/>
            <person name="Nichols A."/>
            <person name="Cepeda A.J."/>
            <person name="Yan W."/>
            <person name="Fan B."/>
            <person name="Jiang Y."/>
            <person name="Adhikari A."/>
            <person name="Zheng C.-J."/>
            <person name="Schuster L."/>
            <person name="Cowan T.M."/>
            <person name="Smanski M.J."/>
            <person name="Chevrette M.G."/>
            <person name="De Carvalho L.P.S."/>
            <person name="Shen B."/>
        </authorList>
    </citation>
    <scope>NUCLEOTIDE SEQUENCE [LARGE SCALE GENOMIC DNA]</scope>
    <source>
        <strain evidence="6 7">NPDC050545</strain>
    </source>
</reference>
<comment type="caution">
    <text evidence="6">The sequence shown here is derived from an EMBL/GenBank/DDBJ whole genome shotgun (WGS) entry which is preliminary data.</text>
</comment>
<accession>A0ABW7Z2N5</accession>
<feature type="region of interest" description="Disordered" evidence="3">
    <location>
        <begin position="159"/>
        <end position="201"/>
    </location>
</feature>
<feature type="compositionally biased region" description="Acidic residues" evidence="3">
    <location>
        <begin position="178"/>
        <end position="192"/>
    </location>
</feature>
<dbReference type="InterPro" id="IPR058792">
    <property type="entry name" value="Beta-barrel_RND_2"/>
</dbReference>
<evidence type="ECO:0000313" key="6">
    <source>
        <dbReference type="EMBL" id="MFI6501779.1"/>
    </source>
</evidence>
<dbReference type="PANTHER" id="PTHR32347">
    <property type="entry name" value="EFFLUX SYSTEM COMPONENT YKNX-RELATED"/>
    <property type="match status" value="1"/>
</dbReference>
<dbReference type="PRINTS" id="PR01490">
    <property type="entry name" value="RTXTOXIND"/>
</dbReference>
<gene>
    <name evidence="6" type="ORF">ACIBG2_30670</name>
</gene>
<dbReference type="Proteomes" id="UP001612741">
    <property type="component" value="Unassembled WGS sequence"/>
</dbReference>
<evidence type="ECO:0000259" key="5">
    <source>
        <dbReference type="Pfam" id="PF25973"/>
    </source>
</evidence>
<dbReference type="RefSeq" id="WP_397086577.1">
    <property type="nucleotide sequence ID" value="NZ_JBITGY010000008.1"/>
</dbReference>
<proteinExistence type="predicted"/>
<feature type="domain" description="CzcB-like barrel-sandwich hybrid" evidence="5">
    <location>
        <begin position="41"/>
        <end position="322"/>
    </location>
</feature>
<dbReference type="EMBL" id="JBITGY010000008">
    <property type="protein sequence ID" value="MFI6501779.1"/>
    <property type="molecule type" value="Genomic_DNA"/>
</dbReference>
<organism evidence="6 7">
    <name type="scientific">Nonomuraea typhae</name>
    <dbReference type="NCBI Taxonomy" id="2603600"/>
    <lineage>
        <taxon>Bacteria</taxon>
        <taxon>Bacillati</taxon>
        <taxon>Actinomycetota</taxon>
        <taxon>Actinomycetes</taxon>
        <taxon>Streptosporangiales</taxon>
        <taxon>Streptosporangiaceae</taxon>
        <taxon>Nonomuraea</taxon>
    </lineage>
</organism>
<dbReference type="PANTHER" id="PTHR32347:SF23">
    <property type="entry name" value="BLL5650 PROTEIN"/>
    <property type="match status" value="1"/>
</dbReference>
<dbReference type="Pfam" id="PF25954">
    <property type="entry name" value="Beta-barrel_RND_2"/>
    <property type="match status" value="1"/>
</dbReference>